<evidence type="ECO:0000256" key="1">
    <source>
        <dbReference type="ARBA" id="ARBA00022737"/>
    </source>
</evidence>
<dbReference type="InterPro" id="IPR011990">
    <property type="entry name" value="TPR-like_helical_dom_sf"/>
</dbReference>
<feature type="repeat" description="TPR" evidence="3">
    <location>
        <begin position="308"/>
        <end position="341"/>
    </location>
</feature>
<proteinExistence type="predicted"/>
<evidence type="ECO:0000313" key="6">
    <source>
        <dbReference type="Proteomes" id="UP000235081"/>
    </source>
</evidence>
<dbReference type="InterPro" id="IPR024983">
    <property type="entry name" value="CHAT_dom"/>
</dbReference>
<feature type="repeat" description="TPR" evidence="3">
    <location>
        <begin position="444"/>
        <end position="477"/>
    </location>
</feature>
<dbReference type="PROSITE" id="PS50293">
    <property type="entry name" value="TPR_REGION"/>
    <property type="match status" value="3"/>
</dbReference>
<feature type="repeat" description="TPR" evidence="3">
    <location>
        <begin position="478"/>
        <end position="511"/>
    </location>
</feature>
<dbReference type="RefSeq" id="WP_102182815.1">
    <property type="nucleotide sequence ID" value="NZ_NMQE01000636.1"/>
</dbReference>
<keyword evidence="1" id="KW-0677">Repeat</keyword>
<sequence>MLKWLVDWLKRLWKSPYGRKQTAYSKAVVGYQVEQQLPELTDADLEFLFTQLLEGVYQARGQHWAIKYLQRMEHRISTDRWIEWLLNFGEKLLSSPAPNNHLAERMVQLGELRIGTVGDLAYDIGIRLLTRNLGGEYWQTDAEDLTIDFETPESTPNSIPLPQAELPANLPNQHEENTIPTPVSATPGIDLIRNLGELLWEYQEDGVVSKTLDHFVPPLDVVKEDTAWQEEYEEESWVRESLAATALDATWQNSPPIVETSLDDLLLRLEQSTNLVQQLAVGLGIQTTDTHAIIEALSDESNGNNVQAEAWFYEGLQQAKIGDLAGALTYYNKSVELNPDAYEYWFNRGLTLFYLGNFPEAIASYDRAIGIKPDFYKGLYNRGAALSELGNFTEAIASFDQALNLKHDYHEAWFGRGLVQLKLGQLSEAIASFDASLQLQPHDPEIWYFRGTALAEAGQNNDAIACYDQALEYHPEFDLAWYKRGVALFNIGDWEEAIANYHQAIQINPECYQAWYGLAGVQEKLGNIQEAIAAYDRSTQIQPNFHEAWIDRGVILASLGNWEEAIASWDKAIAINPNFYLTWFNRGVALDNLGRREEAIASYDKAIEIQSDFYLAWYNRGVAQFYLGQYEEAIISYDGTLKIKPDYWEAWLGRGSAAGNAIMVEWRSPVLSSIAANNHALNERGYEGKLASYQEGLKYLSPNTHPEGWGRLHLAIGNAHYDRGKRHPVPRHYWLEAVTAYENALTTLTDQTFPLLHLETLQNLIKTLVVLGETKLAHQYQKRATDLLQSLLEEPTRSNEDKKQLALKFVGLWQLAVDIAIQFGELAQGWEIAEYGKNACFTWLFSGWREQIFSPSYSEVHQLLNPKTAIIYWHISPCTLRTFVIKYKSPEPIPIFTPILNFASVDELPVPEAVARLSAFEDWIEQWHQKYQEYSSLGEEEQSRSKYAWDSDIERKLLQLKKILNISAIVQELEDINQLILIPHRDLHKLPLHALFYLNCASEEESLNVSSHFTITYLPSVQIGLSLNSKAIEKTDEKLLLYVEQATGSSKLKLAKVEAEVISQIFTHSQCIQEARATKEFVINSLQKDYNMFHFLGQVIPNYSQPCASELVLANQEKITLAELDIHQLANYKLVTLCNIETTTACPQTITTECSDLLNFLLSLKIPHIVSNLWTVESPASTLVMIEFYQRIQQNISPALALGEAILWLKELTAAELRQWYEDLLKQMPSEGLRIKTHLASEVYKTSQMAADTKVYSHPYYWAGFKITGNFHI</sequence>
<dbReference type="Pfam" id="PF13414">
    <property type="entry name" value="TPR_11"/>
    <property type="match status" value="1"/>
</dbReference>
<dbReference type="Gene3D" id="1.25.40.10">
    <property type="entry name" value="Tetratricopeptide repeat domain"/>
    <property type="match status" value="3"/>
</dbReference>
<evidence type="ECO:0000256" key="3">
    <source>
        <dbReference type="PROSITE-ProRule" id="PRU00339"/>
    </source>
</evidence>
<dbReference type="SUPFAM" id="SSF48452">
    <property type="entry name" value="TPR-like"/>
    <property type="match status" value="2"/>
</dbReference>
<dbReference type="InterPro" id="IPR019734">
    <property type="entry name" value="TPR_rpt"/>
</dbReference>
<dbReference type="PROSITE" id="PS50005">
    <property type="entry name" value="TPR"/>
    <property type="match status" value="10"/>
</dbReference>
<dbReference type="InterPro" id="IPR007110">
    <property type="entry name" value="Ig-like_dom"/>
</dbReference>
<feature type="repeat" description="TPR" evidence="3">
    <location>
        <begin position="614"/>
        <end position="647"/>
    </location>
</feature>
<feature type="repeat" description="TPR" evidence="3">
    <location>
        <begin position="512"/>
        <end position="545"/>
    </location>
</feature>
<feature type="repeat" description="TPR" evidence="3">
    <location>
        <begin position="342"/>
        <end position="375"/>
    </location>
</feature>
<dbReference type="SMART" id="SM00028">
    <property type="entry name" value="TPR"/>
    <property type="match status" value="10"/>
</dbReference>
<dbReference type="Proteomes" id="UP000235081">
    <property type="component" value="Unassembled WGS sequence"/>
</dbReference>
<comment type="caution">
    <text evidence="5">The sequence shown here is derived from an EMBL/GenBank/DDBJ whole genome shotgun (WGS) entry which is preliminary data.</text>
</comment>
<evidence type="ECO:0000259" key="4">
    <source>
        <dbReference type="PROSITE" id="PS50835"/>
    </source>
</evidence>
<dbReference type="PANTHER" id="PTHR44858:SF1">
    <property type="entry name" value="UDP-N-ACETYLGLUCOSAMINE--PEPTIDE N-ACETYLGLUCOSAMINYLTRANSFERASE SPINDLY-RELATED"/>
    <property type="match status" value="1"/>
</dbReference>
<reference evidence="5 6" key="1">
    <citation type="submission" date="2017-07" db="EMBL/GenBank/DDBJ databases">
        <title>Genomes of Fischerella (Mastigocladus) sp. strains.</title>
        <authorList>
            <person name="Miller S.R."/>
        </authorList>
    </citation>
    <scope>NUCLEOTIDE SEQUENCE [LARGE SCALE GENOMIC DNA]</scope>
    <source>
        <strain evidence="5 6">CCMEE 5318</strain>
    </source>
</reference>
<evidence type="ECO:0000256" key="2">
    <source>
        <dbReference type="ARBA" id="ARBA00022803"/>
    </source>
</evidence>
<dbReference type="InterPro" id="IPR013105">
    <property type="entry name" value="TPR_2"/>
</dbReference>
<protein>
    <recommendedName>
        <fullName evidence="4">Ig-like domain-containing protein</fullName>
    </recommendedName>
</protein>
<dbReference type="AlphaFoldDB" id="A0A2N6L9R1"/>
<feature type="repeat" description="TPR" evidence="3">
    <location>
        <begin position="410"/>
        <end position="443"/>
    </location>
</feature>
<dbReference type="EMBL" id="NMQE01000636">
    <property type="protein sequence ID" value="PMB19071.1"/>
    <property type="molecule type" value="Genomic_DNA"/>
</dbReference>
<dbReference type="PROSITE" id="PS50835">
    <property type="entry name" value="IG_LIKE"/>
    <property type="match status" value="1"/>
</dbReference>
<feature type="repeat" description="TPR" evidence="3">
    <location>
        <begin position="580"/>
        <end position="613"/>
    </location>
</feature>
<feature type="domain" description="Ig-like" evidence="4">
    <location>
        <begin position="444"/>
        <end position="485"/>
    </location>
</feature>
<keyword evidence="2 3" id="KW-0802">TPR repeat</keyword>
<feature type="repeat" description="TPR" evidence="3">
    <location>
        <begin position="546"/>
        <end position="579"/>
    </location>
</feature>
<dbReference type="InterPro" id="IPR050498">
    <property type="entry name" value="Ycf3"/>
</dbReference>
<gene>
    <name evidence="5" type="ORF">CEN46_19455</name>
</gene>
<dbReference type="PANTHER" id="PTHR44858">
    <property type="entry name" value="TETRATRICOPEPTIDE REPEAT PROTEIN 6"/>
    <property type="match status" value="1"/>
</dbReference>
<evidence type="ECO:0000313" key="5">
    <source>
        <dbReference type="EMBL" id="PMB19071.1"/>
    </source>
</evidence>
<dbReference type="Pfam" id="PF12770">
    <property type="entry name" value="CHAT"/>
    <property type="match status" value="1"/>
</dbReference>
<name>A0A2N6L9R1_9CYAN</name>
<feature type="repeat" description="TPR" evidence="3">
    <location>
        <begin position="376"/>
        <end position="409"/>
    </location>
</feature>
<dbReference type="Pfam" id="PF13181">
    <property type="entry name" value="TPR_8"/>
    <property type="match status" value="1"/>
</dbReference>
<dbReference type="Pfam" id="PF07719">
    <property type="entry name" value="TPR_2"/>
    <property type="match status" value="1"/>
</dbReference>
<dbReference type="Pfam" id="PF13432">
    <property type="entry name" value="TPR_16"/>
    <property type="match status" value="3"/>
</dbReference>
<organism evidence="5 6">
    <name type="scientific">Fischerella thermalis CCMEE 5318</name>
    <dbReference type="NCBI Taxonomy" id="2019666"/>
    <lineage>
        <taxon>Bacteria</taxon>
        <taxon>Bacillati</taxon>
        <taxon>Cyanobacteriota</taxon>
        <taxon>Cyanophyceae</taxon>
        <taxon>Nostocales</taxon>
        <taxon>Hapalosiphonaceae</taxon>
        <taxon>Fischerella</taxon>
    </lineage>
</organism>
<accession>A0A2N6L9R1</accession>